<evidence type="ECO:0000256" key="3">
    <source>
        <dbReference type="ARBA" id="ARBA00022691"/>
    </source>
</evidence>
<reference evidence="5 6" key="1">
    <citation type="submission" date="2020-02" db="EMBL/GenBank/DDBJ databases">
        <title>Draft genome sequence of Limisphaera ngatamarikiensis NGM72.4T, a thermophilic Verrucomicrobia grouped in subdivision 3.</title>
        <authorList>
            <person name="Carere C.R."/>
            <person name="Steen J."/>
            <person name="Hugenholtz P."/>
            <person name="Stott M.B."/>
        </authorList>
    </citation>
    <scope>NUCLEOTIDE SEQUENCE [LARGE SCALE GENOMIC DNA]</scope>
    <source>
        <strain evidence="5 6">NGM72.4</strain>
    </source>
</reference>
<dbReference type="EMBL" id="JAAKYA010000014">
    <property type="protein sequence ID" value="NGO38318.1"/>
    <property type="molecule type" value="Genomic_DNA"/>
</dbReference>
<evidence type="ECO:0000256" key="2">
    <source>
        <dbReference type="ARBA" id="ARBA00022679"/>
    </source>
</evidence>
<name>A0A6M1RDZ3_9BACT</name>
<keyword evidence="1 5" id="KW-0489">Methyltransferase</keyword>
<organism evidence="5 6">
    <name type="scientific">Limisphaera ngatamarikiensis</name>
    <dbReference type="NCBI Taxonomy" id="1324935"/>
    <lineage>
        <taxon>Bacteria</taxon>
        <taxon>Pseudomonadati</taxon>
        <taxon>Verrucomicrobiota</taxon>
        <taxon>Verrucomicrobiia</taxon>
        <taxon>Limisphaerales</taxon>
        <taxon>Limisphaeraceae</taxon>
        <taxon>Limisphaera</taxon>
    </lineage>
</organism>
<keyword evidence="3" id="KW-0949">S-adenosyl-L-methionine</keyword>
<keyword evidence="6" id="KW-1185">Reference proteome</keyword>
<feature type="domain" description="Methyltransferase" evidence="4">
    <location>
        <begin position="64"/>
        <end position="130"/>
    </location>
</feature>
<evidence type="ECO:0000256" key="1">
    <source>
        <dbReference type="ARBA" id="ARBA00022603"/>
    </source>
</evidence>
<dbReference type="InterPro" id="IPR025714">
    <property type="entry name" value="Methyltranfer_dom"/>
</dbReference>
<sequence length="222" mass="25371">MPRMKTRWTVWTRLWLCLLLTLAVVLPLPAQTNDLTEPPREPDVIYVPTPMPVVEKMLELAEIKPGDVVYDLGCGDGRIVVTAAKKYGVRAVGFDIDPQRVREARENVRSNKVEHLVTIKQADIFTLDLSEATVVTLYLLPELNVRLMPQLAKMKPGSRIVSHDFDMRGAKPVLVYRMNIDPPTGREVNDRESRFVYGSHTIYKWVVPWEPETPNAPRTENR</sequence>
<comment type="caution">
    <text evidence="5">The sequence shown here is derived from an EMBL/GenBank/DDBJ whole genome shotgun (WGS) entry which is preliminary data.</text>
</comment>
<dbReference type="SUPFAM" id="SSF53335">
    <property type="entry name" value="S-adenosyl-L-methionine-dependent methyltransferases"/>
    <property type="match status" value="1"/>
</dbReference>
<dbReference type="PANTHER" id="PTHR13610">
    <property type="entry name" value="METHYLTRANSFERASE DOMAIN-CONTAINING PROTEIN"/>
    <property type="match status" value="1"/>
</dbReference>
<dbReference type="Pfam" id="PF13847">
    <property type="entry name" value="Methyltransf_31"/>
    <property type="match status" value="1"/>
</dbReference>
<dbReference type="Proteomes" id="UP000477311">
    <property type="component" value="Unassembled WGS sequence"/>
</dbReference>
<dbReference type="GO" id="GO:0016279">
    <property type="term" value="F:protein-lysine N-methyltransferase activity"/>
    <property type="evidence" value="ECO:0007669"/>
    <property type="project" value="InterPro"/>
</dbReference>
<dbReference type="InterPro" id="IPR026170">
    <property type="entry name" value="FAM173A/B"/>
</dbReference>
<dbReference type="InterPro" id="IPR029063">
    <property type="entry name" value="SAM-dependent_MTases_sf"/>
</dbReference>
<dbReference type="PANTHER" id="PTHR13610:SF11">
    <property type="entry name" value="METHYLTRANSFERASE DOMAIN-CONTAINING PROTEIN"/>
    <property type="match status" value="1"/>
</dbReference>
<gene>
    <name evidence="5" type="ORF">G4L39_02760</name>
</gene>
<dbReference type="Gene3D" id="3.40.50.150">
    <property type="entry name" value="Vaccinia Virus protein VP39"/>
    <property type="match status" value="1"/>
</dbReference>
<proteinExistence type="predicted"/>
<dbReference type="AlphaFoldDB" id="A0A6M1RDZ3"/>
<accession>A0A6M1RDZ3</accession>
<evidence type="ECO:0000313" key="5">
    <source>
        <dbReference type="EMBL" id="NGO38318.1"/>
    </source>
</evidence>
<dbReference type="GO" id="GO:0032259">
    <property type="term" value="P:methylation"/>
    <property type="evidence" value="ECO:0007669"/>
    <property type="project" value="UniProtKB-KW"/>
</dbReference>
<evidence type="ECO:0000313" key="6">
    <source>
        <dbReference type="Proteomes" id="UP000477311"/>
    </source>
</evidence>
<keyword evidence="2 5" id="KW-0808">Transferase</keyword>
<dbReference type="CDD" id="cd02440">
    <property type="entry name" value="AdoMet_MTases"/>
    <property type="match status" value="1"/>
</dbReference>
<evidence type="ECO:0000259" key="4">
    <source>
        <dbReference type="Pfam" id="PF13847"/>
    </source>
</evidence>
<protein>
    <submittedName>
        <fullName evidence="5">Methyltransferase domain-containing protein</fullName>
    </submittedName>
</protein>